<dbReference type="Pfam" id="PF02541">
    <property type="entry name" value="Ppx-GppA"/>
    <property type="match status" value="1"/>
</dbReference>
<organism evidence="2">
    <name type="scientific">freshwater metagenome</name>
    <dbReference type="NCBI Taxonomy" id="449393"/>
    <lineage>
        <taxon>unclassified sequences</taxon>
        <taxon>metagenomes</taxon>
        <taxon>ecological metagenomes</taxon>
    </lineage>
</organism>
<dbReference type="InterPro" id="IPR043129">
    <property type="entry name" value="ATPase_NBD"/>
</dbReference>
<dbReference type="CDD" id="cd24119">
    <property type="entry name" value="ASKHA_NBD_MtPPX2-like"/>
    <property type="match status" value="1"/>
</dbReference>
<accession>A0A6J7HFR0</accession>
<dbReference type="InterPro" id="IPR050273">
    <property type="entry name" value="GppA/Ppx_hydrolase"/>
</dbReference>
<dbReference type="SUPFAM" id="SSF53067">
    <property type="entry name" value="Actin-like ATPase domain"/>
    <property type="match status" value="2"/>
</dbReference>
<sequence>MRVAAIDCGTNSIRLLIADIDGTNFREIYRTMEIVRLGQGVDQNKAFHPDAIARTLAAVDLFAQEISKRGAEKIRFCATSATRDATNRNLFIDGVKERLGIEPEVISGDEEAKLSFIGATKEFSPDQAPFLVVDIGGGSTEFVYGHSNVEFSKSVNIGCVRMTERNIHTDPPAQEEIENARKDIQEAISVAAAIVPITQAKTVVAVAGTATSVAASALGLEKYDSHLIHLARVSAEQAHLVALTFQKMNAVERSKVGFLHPGRADVFAAGSLVLSEIMKATGATEFVASEADILDGIAWSLARK</sequence>
<dbReference type="PANTHER" id="PTHR30005">
    <property type="entry name" value="EXOPOLYPHOSPHATASE"/>
    <property type="match status" value="1"/>
</dbReference>
<evidence type="ECO:0000259" key="1">
    <source>
        <dbReference type="Pfam" id="PF02541"/>
    </source>
</evidence>
<evidence type="ECO:0000313" key="2">
    <source>
        <dbReference type="EMBL" id="CAB4918108.1"/>
    </source>
</evidence>
<reference evidence="2" key="1">
    <citation type="submission" date="2020-05" db="EMBL/GenBank/DDBJ databases">
        <authorList>
            <person name="Chiriac C."/>
            <person name="Salcher M."/>
            <person name="Ghai R."/>
            <person name="Kavagutti S V."/>
        </authorList>
    </citation>
    <scope>NUCLEOTIDE SEQUENCE</scope>
</reference>
<dbReference type="EMBL" id="CAFBMS010000034">
    <property type="protein sequence ID" value="CAB4918108.1"/>
    <property type="molecule type" value="Genomic_DNA"/>
</dbReference>
<dbReference type="InterPro" id="IPR003695">
    <property type="entry name" value="Ppx_GppA_N"/>
</dbReference>
<dbReference type="AlphaFoldDB" id="A0A6J7HFR0"/>
<protein>
    <submittedName>
        <fullName evidence="2">Unannotated protein</fullName>
    </submittedName>
</protein>
<feature type="domain" description="Ppx/GppA phosphatase N-terminal" evidence="1">
    <location>
        <begin position="16"/>
        <end position="291"/>
    </location>
</feature>
<dbReference type="Gene3D" id="3.30.420.150">
    <property type="entry name" value="Exopolyphosphatase. Domain 2"/>
    <property type="match status" value="1"/>
</dbReference>
<dbReference type="PANTHER" id="PTHR30005:SF13">
    <property type="entry name" value="EXOPOLYPHOSPHATASE 2"/>
    <property type="match status" value="1"/>
</dbReference>
<proteinExistence type="predicted"/>
<name>A0A6J7HFR0_9ZZZZ</name>
<dbReference type="Gene3D" id="3.30.420.40">
    <property type="match status" value="1"/>
</dbReference>
<gene>
    <name evidence="2" type="ORF">UFOPK3614_00703</name>
</gene>
<dbReference type="GO" id="GO:0016462">
    <property type="term" value="F:pyrophosphatase activity"/>
    <property type="evidence" value="ECO:0007669"/>
    <property type="project" value="TreeGrafter"/>
</dbReference>